<dbReference type="AlphaFoldDB" id="A0AAE0WAJ3"/>
<reference evidence="1" key="3">
    <citation type="submission" date="2023-05" db="EMBL/GenBank/DDBJ databases">
        <authorList>
            <person name="Smith C.H."/>
        </authorList>
    </citation>
    <scope>NUCLEOTIDE SEQUENCE</scope>
    <source>
        <strain evidence="1">CHS0354</strain>
        <tissue evidence="1">Mantle</tissue>
    </source>
</reference>
<dbReference type="EMBL" id="JAEAOA010000643">
    <property type="protein sequence ID" value="KAK3607486.1"/>
    <property type="molecule type" value="Genomic_DNA"/>
</dbReference>
<reference evidence="1" key="1">
    <citation type="journal article" date="2021" name="Genome Biol. Evol.">
        <title>A High-Quality Reference Genome for a Parasitic Bivalve with Doubly Uniparental Inheritance (Bivalvia: Unionida).</title>
        <authorList>
            <person name="Smith C.H."/>
        </authorList>
    </citation>
    <scope>NUCLEOTIDE SEQUENCE</scope>
    <source>
        <strain evidence="1">CHS0354</strain>
    </source>
</reference>
<sequence>MRLFYVKNSRLFVRYRNQEIDIQLQEPLRACAPENGCDMFQRADHPRLCSLDFLCPDGMPPNVELTASDLRDGEVISGIQTGYQRNISRNTQVPVSHSMHITHPVMDLSWLQSL</sequence>
<gene>
    <name evidence="1" type="ORF">CHS0354_010291</name>
</gene>
<evidence type="ECO:0000313" key="1">
    <source>
        <dbReference type="EMBL" id="KAK3607486.1"/>
    </source>
</evidence>
<proteinExistence type="predicted"/>
<accession>A0AAE0WAJ3</accession>
<comment type="caution">
    <text evidence="1">The sequence shown here is derived from an EMBL/GenBank/DDBJ whole genome shotgun (WGS) entry which is preliminary data.</text>
</comment>
<name>A0AAE0WAJ3_9BIVA</name>
<organism evidence="1 2">
    <name type="scientific">Potamilus streckersoni</name>
    <dbReference type="NCBI Taxonomy" id="2493646"/>
    <lineage>
        <taxon>Eukaryota</taxon>
        <taxon>Metazoa</taxon>
        <taxon>Spiralia</taxon>
        <taxon>Lophotrochozoa</taxon>
        <taxon>Mollusca</taxon>
        <taxon>Bivalvia</taxon>
        <taxon>Autobranchia</taxon>
        <taxon>Heteroconchia</taxon>
        <taxon>Palaeoheterodonta</taxon>
        <taxon>Unionida</taxon>
        <taxon>Unionoidea</taxon>
        <taxon>Unionidae</taxon>
        <taxon>Ambleminae</taxon>
        <taxon>Lampsilini</taxon>
        <taxon>Potamilus</taxon>
    </lineage>
</organism>
<keyword evidence="2" id="KW-1185">Reference proteome</keyword>
<dbReference type="Proteomes" id="UP001195483">
    <property type="component" value="Unassembled WGS sequence"/>
</dbReference>
<protein>
    <submittedName>
        <fullName evidence="1">Uncharacterized protein</fullName>
    </submittedName>
</protein>
<evidence type="ECO:0000313" key="2">
    <source>
        <dbReference type="Proteomes" id="UP001195483"/>
    </source>
</evidence>
<reference evidence="1" key="2">
    <citation type="journal article" date="2021" name="Genome Biol. Evol.">
        <title>Developing a high-quality reference genome for a parasitic bivalve with doubly uniparental inheritance (Bivalvia: Unionida).</title>
        <authorList>
            <person name="Smith C.H."/>
        </authorList>
    </citation>
    <scope>NUCLEOTIDE SEQUENCE</scope>
    <source>
        <strain evidence="1">CHS0354</strain>
        <tissue evidence="1">Mantle</tissue>
    </source>
</reference>